<evidence type="ECO:0000256" key="5">
    <source>
        <dbReference type="ARBA" id="ARBA00022729"/>
    </source>
</evidence>
<keyword evidence="5" id="KW-0732">Signal</keyword>
<dbReference type="AlphaFoldDB" id="A0A7X2H4L0"/>
<keyword evidence="3" id="KW-0134">Cell wall</keyword>
<evidence type="ECO:0000256" key="3">
    <source>
        <dbReference type="ARBA" id="ARBA00022512"/>
    </source>
</evidence>
<gene>
    <name evidence="12" type="ORF">GJB61_10600</name>
</gene>
<dbReference type="EMBL" id="WJXB01000003">
    <property type="protein sequence ID" value="MRN53442.1"/>
    <property type="molecule type" value="Genomic_DNA"/>
</dbReference>
<feature type="transmembrane region" description="Helical" evidence="8">
    <location>
        <begin position="1130"/>
        <end position="1150"/>
    </location>
</feature>
<dbReference type="GO" id="GO:0005518">
    <property type="term" value="F:collagen binding"/>
    <property type="evidence" value="ECO:0007669"/>
    <property type="project" value="InterPro"/>
</dbReference>
<dbReference type="InterPro" id="IPR008456">
    <property type="entry name" value="Collagen-bd_dom"/>
</dbReference>
<keyword evidence="8" id="KW-0472">Membrane</keyword>
<protein>
    <submittedName>
        <fullName evidence="12">LPXTG cell wall anchor domain-containing protein</fullName>
    </submittedName>
</protein>
<evidence type="ECO:0000256" key="2">
    <source>
        <dbReference type="ARBA" id="ARBA00007257"/>
    </source>
</evidence>
<dbReference type="NCBIfam" id="TIGR01167">
    <property type="entry name" value="LPXTG_anchor"/>
    <property type="match status" value="1"/>
</dbReference>
<evidence type="ECO:0000259" key="11">
    <source>
        <dbReference type="Pfam" id="PF17961"/>
    </source>
</evidence>
<dbReference type="GO" id="GO:0007155">
    <property type="term" value="P:cell adhesion"/>
    <property type="evidence" value="ECO:0007669"/>
    <property type="project" value="InterPro"/>
</dbReference>
<evidence type="ECO:0000259" key="9">
    <source>
        <dbReference type="Pfam" id="PF05737"/>
    </source>
</evidence>
<dbReference type="InterPro" id="IPR008966">
    <property type="entry name" value="Adhesion_dom_sf"/>
</dbReference>
<dbReference type="InterPro" id="IPR011252">
    <property type="entry name" value="Fibrogen-bd_dom1"/>
</dbReference>
<keyword evidence="8" id="KW-0812">Transmembrane</keyword>
<comment type="caution">
    <text evidence="12">The sequence shown here is derived from an EMBL/GenBank/DDBJ whole genome shotgun (WGS) entry which is preliminary data.</text>
</comment>
<evidence type="ECO:0000259" key="10">
    <source>
        <dbReference type="Pfam" id="PF17802"/>
    </source>
</evidence>
<evidence type="ECO:0000256" key="4">
    <source>
        <dbReference type="ARBA" id="ARBA00022525"/>
    </source>
</evidence>
<keyword evidence="4" id="KW-0964">Secreted</keyword>
<feature type="domain" description="Collagen binding" evidence="9">
    <location>
        <begin position="748"/>
        <end position="865"/>
    </location>
</feature>
<feature type="domain" description="Collagen binding" evidence="9">
    <location>
        <begin position="330"/>
        <end position="444"/>
    </location>
</feature>
<name>A0A7X2H4L0_9BACL</name>
<feature type="domain" description="Collagen binding" evidence="9">
    <location>
        <begin position="601"/>
        <end position="719"/>
    </location>
</feature>
<evidence type="ECO:0000256" key="8">
    <source>
        <dbReference type="SAM" id="Phobius"/>
    </source>
</evidence>
<dbReference type="Pfam" id="PF05737">
    <property type="entry name" value="Collagen_bind"/>
    <property type="match status" value="4"/>
</dbReference>
<accession>A0A7X2H4L0</accession>
<dbReference type="RefSeq" id="WP_154118465.1">
    <property type="nucleotide sequence ID" value="NZ_WJXB01000003.1"/>
</dbReference>
<comment type="subcellular location">
    <subcellularLocation>
        <location evidence="1">Secreted</location>
        <location evidence="1">Cell wall</location>
        <topology evidence="1">Peptidoglycan-anchor</topology>
    </subcellularLocation>
</comment>
<evidence type="ECO:0000256" key="7">
    <source>
        <dbReference type="SAM" id="MobiDB-lite"/>
    </source>
</evidence>
<evidence type="ECO:0000256" key="1">
    <source>
        <dbReference type="ARBA" id="ARBA00004168"/>
    </source>
</evidence>
<feature type="domain" description="Collagen binding" evidence="9">
    <location>
        <begin position="183"/>
        <end position="302"/>
    </location>
</feature>
<dbReference type="SUPFAM" id="SSF49401">
    <property type="entry name" value="Bacterial adhesins"/>
    <property type="match status" value="6"/>
</dbReference>
<dbReference type="Gene3D" id="2.60.40.10">
    <property type="entry name" value="Immunoglobulins"/>
    <property type="match status" value="1"/>
</dbReference>
<dbReference type="Pfam" id="PF17802">
    <property type="entry name" value="SpaA"/>
    <property type="match status" value="1"/>
</dbReference>
<keyword evidence="13" id="KW-1185">Reference proteome</keyword>
<dbReference type="Pfam" id="PF17961">
    <property type="entry name" value="Big_8"/>
    <property type="match status" value="1"/>
</dbReference>
<proteinExistence type="inferred from homology"/>
<dbReference type="Gene3D" id="2.60.40.1280">
    <property type="match status" value="1"/>
</dbReference>
<dbReference type="InterPro" id="IPR013783">
    <property type="entry name" value="Ig-like_fold"/>
</dbReference>
<dbReference type="InterPro" id="IPR041171">
    <property type="entry name" value="SDR_Ig"/>
</dbReference>
<evidence type="ECO:0000313" key="13">
    <source>
        <dbReference type="Proteomes" id="UP000463051"/>
    </source>
</evidence>
<keyword evidence="8" id="KW-1133">Transmembrane helix</keyword>
<organism evidence="12 13">
    <name type="scientific">Paenibacillus monticola</name>
    <dbReference type="NCBI Taxonomy" id="2666075"/>
    <lineage>
        <taxon>Bacteria</taxon>
        <taxon>Bacillati</taxon>
        <taxon>Bacillota</taxon>
        <taxon>Bacilli</taxon>
        <taxon>Bacillales</taxon>
        <taxon>Paenibacillaceae</taxon>
        <taxon>Paenibacillus</taxon>
    </lineage>
</organism>
<reference evidence="12 13" key="1">
    <citation type="submission" date="2019-11" db="EMBL/GenBank/DDBJ databases">
        <title>Paenibacillus monticola sp. nov., a novel PGPR strain isolated from mountain sample in China.</title>
        <authorList>
            <person name="Zhao Q."/>
            <person name="Li H.-P."/>
            <person name="Zhang J.-L."/>
        </authorList>
    </citation>
    <scope>NUCLEOTIDE SEQUENCE [LARGE SCALE GENOMIC DNA]</scope>
    <source>
        <strain evidence="12 13">LC-T2</strain>
    </source>
</reference>
<dbReference type="PANTHER" id="PTHR36108">
    <property type="entry name" value="COLOSSIN-B-RELATED"/>
    <property type="match status" value="1"/>
</dbReference>
<feature type="region of interest" description="Disordered" evidence="7">
    <location>
        <begin position="981"/>
        <end position="1042"/>
    </location>
</feature>
<dbReference type="Gene3D" id="2.60.40.740">
    <property type="match status" value="5"/>
</dbReference>
<comment type="similarity">
    <text evidence="2">Belongs to the serine-aspartate repeat-containing protein (SDr) family.</text>
</comment>
<evidence type="ECO:0000313" key="12">
    <source>
        <dbReference type="EMBL" id="MRN53442.1"/>
    </source>
</evidence>
<feature type="domain" description="SDR-like Ig" evidence="11">
    <location>
        <begin position="62"/>
        <end position="157"/>
    </location>
</feature>
<sequence>MIKKKTSLLIVILILITQYAYGMGYTSQVKAAAIENERDIITSVSMAVYGPGGSTVTDSVYEQDSNVTLDYTWSLPNNHSYVSGDTFTFQLPVQFQLFNDINGYLVSDEGDVGTFKVNQSSHQVVMTFNDYIEQHDNVQGTLRINTNFDKQVISQSTTQQILFPVNGGIQTVTVNFKPSVGSTIEKKGTAQGFNAHSILWTVDVNKTLETVGNAVVTDPIPAGLSLDTTAIAMYQLNVQLDGTVSQGALIDSSKYTAEIVADTLTVHFTDPVISSAYRIEYSTSITDDNQNSFTNTATFTGDGRVPADSTSTVDVERGGSLKKYSTAYDSGIQTISWAIEYNYNHKTIPQGNAVLTDLFNNSQYLVGGSLKVYPVTLNSSGAATKGSALVEGVDYTVSEAAEAGKKGFRLQFTNDISSSYRIEYKTKATERVFSDTTITNSVTDSTYTEQATQLIRPVIIYKTLSGVDYQTKKADWKVTINGDNYPMGQVVITDTFPQGGLQFIPESLVIKNGSGAVLSSTAYQLDYVTQAQPNKGFKIVFNSAISGTYTLGYQTFFNKDWIWGTTDNFINNARIDWVDDSANPHWTEAKGLFIPRIEEKNNGFKSGSYNATSKEITWTVGVNYNSKSIDDPEVTDLLKAGQVLVPGSLKVYTMKIAKNGDPSQGVEVNSNLYNYSVNSDNQLKVDFTESINTPYYVIFTTSLEGQLINSTVDNTAALFDGTKKVSKDLIAAVSIPHGDEYVVKNGGQNGDKIDWSVLINGGQSYVLNAVLTDTPSSNQILLPDSFHLYPTTVAADGVVTKSGPELIKDTDYSVVINSDAEGKQTFILSFAHGISTAYVLEYQSLIVANSGDKVTNTVNFSGNNVILVTKETSKEIIVGLSSGSGTGSGVRGTLIVKKMDAQDNTKLLSGATFALYRLNGSERLLINTLTTDSSGIVSFNKIWLGSYILTETQAPEGYVLDTTEYPVTINSSTAIQLSITNQQSEAPATPEPTITPEPTATPATATEPPVTESPGPTASLTPVESAAPTPTPSPTAGIPGSVIVPTPTSSVIPGIIIDDLEIPAGPGIVTDAQPSPPVNGNTPEVVSPIDEEVPLGGVTIDDDEVPAGTVTDPAGTNVSKLPKTGEDSPMPLYMTGISLILAGFILNRVFKRSKKQE</sequence>
<keyword evidence="6" id="KW-0572">Peptidoglycan-anchor</keyword>
<dbReference type="Proteomes" id="UP000463051">
    <property type="component" value="Unassembled WGS sequence"/>
</dbReference>
<feature type="compositionally biased region" description="Low complexity" evidence="7">
    <location>
        <begin position="996"/>
        <end position="1012"/>
    </location>
</feature>
<evidence type="ECO:0000256" key="6">
    <source>
        <dbReference type="ARBA" id="ARBA00023088"/>
    </source>
</evidence>
<dbReference type="PANTHER" id="PTHR36108:SF13">
    <property type="entry name" value="COLOSSIN-B-RELATED"/>
    <property type="match status" value="1"/>
</dbReference>
<dbReference type="SUPFAM" id="SSF49478">
    <property type="entry name" value="Cna protein B-type domain"/>
    <property type="match status" value="1"/>
</dbReference>
<feature type="domain" description="SpaA-like prealbumin fold" evidence="10">
    <location>
        <begin position="892"/>
        <end position="982"/>
    </location>
</feature>
<dbReference type="InterPro" id="IPR041033">
    <property type="entry name" value="SpaA_PFL_dom_1"/>
</dbReference>